<protein>
    <recommendedName>
        <fullName evidence="6">GTP cyclohydrolase-2</fullName>
        <ecNumber evidence="6">3.5.4.25</ecNumber>
    </recommendedName>
    <alternativeName>
        <fullName evidence="6">GTP cyclohydrolase II</fullName>
    </alternativeName>
</protein>
<dbReference type="SUPFAM" id="SSF142695">
    <property type="entry name" value="RibA-like"/>
    <property type="match status" value="1"/>
</dbReference>
<organism evidence="8 9">
    <name type="scientific">Cellvibrio fibrivorans</name>
    <dbReference type="NCBI Taxonomy" id="126350"/>
    <lineage>
        <taxon>Bacteria</taxon>
        <taxon>Pseudomonadati</taxon>
        <taxon>Pseudomonadota</taxon>
        <taxon>Gammaproteobacteria</taxon>
        <taxon>Cellvibrionales</taxon>
        <taxon>Cellvibrionaceae</taxon>
        <taxon>Cellvibrio</taxon>
    </lineage>
</organism>
<dbReference type="NCBIfam" id="NF001591">
    <property type="entry name" value="PRK00393.1"/>
    <property type="match status" value="1"/>
</dbReference>
<dbReference type="EMBL" id="JAVDVX010000003">
    <property type="protein sequence ID" value="MDR7090215.1"/>
    <property type="molecule type" value="Genomic_DNA"/>
</dbReference>
<evidence type="ECO:0000256" key="2">
    <source>
        <dbReference type="ARBA" id="ARBA00022741"/>
    </source>
</evidence>
<keyword evidence="1 6" id="KW-0686">Riboflavin biosynthesis</keyword>
<keyword evidence="6" id="KW-0479">Metal-binding</keyword>
<dbReference type="PANTHER" id="PTHR21327:SF29">
    <property type="entry name" value="GTP CYCLOHYDROLASE-2"/>
    <property type="match status" value="1"/>
</dbReference>
<feature type="active site" description="Nucleophile" evidence="6">
    <location>
        <position position="131"/>
    </location>
</feature>
<proteinExistence type="inferred from homology"/>
<accession>A0ABU1UYH4</accession>
<feature type="binding site" evidence="6">
    <location>
        <position position="117"/>
    </location>
    <ligand>
        <name>GTP</name>
        <dbReference type="ChEBI" id="CHEBI:37565"/>
    </ligand>
</feature>
<comment type="similarity">
    <text evidence="6">Belongs to the GTP cyclohydrolase II family.</text>
</comment>
<keyword evidence="6" id="KW-0862">Zinc</keyword>
<dbReference type="Pfam" id="PF00925">
    <property type="entry name" value="GTP_cyclohydro2"/>
    <property type="match status" value="1"/>
</dbReference>
<feature type="active site" description="Proton acceptor" evidence="6">
    <location>
        <position position="129"/>
    </location>
</feature>
<comment type="catalytic activity">
    <reaction evidence="5 6">
        <text>GTP + 4 H2O = 2,5-diamino-6-hydroxy-4-(5-phosphoribosylamino)-pyrimidine + formate + 2 phosphate + 3 H(+)</text>
        <dbReference type="Rhea" id="RHEA:23704"/>
        <dbReference type="ChEBI" id="CHEBI:15377"/>
        <dbReference type="ChEBI" id="CHEBI:15378"/>
        <dbReference type="ChEBI" id="CHEBI:15740"/>
        <dbReference type="ChEBI" id="CHEBI:37565"/>
        <dbReference type="ChEBI" id="CHEBI:43474"/>
        <dbReference type="ChEBI" id="CHEBI:58614"/>
        <dbReference type="EC" id="3.5.4.25"/>
    </reaction>
</comment>
<feature type="domain" description="GTP cyclohydrolase II" evidence="7">
    <location>
        <begin position="8"/>
        <end position="173"/>
    </location>
</feature>
<feature type="binding site" evidence="6">
    <location>
        <begin position="95"/>
        <end position="97"/>
    </location>
    <ligand>
        <name>GTP</name>
        <dbReference type="ChEBI" id="CHEBI:37565"/>
    </ligand>
</feature>
<sequence length="217" mass="23827">MSKPSVTRTAAARIPTRYGDFQLCYYTNTLDNKEHLAFYMGDLAQAEAVLARVHSECFTGDVLGSLRCDCGEQLDRALALVASEGLGVVIYLRQEGRGIGLEQKLLAYNLQDQGYDTVDANLMLGHGADERSYSLAACILDDLGVQSVRLMTNNPAKINALQAEGIKVVARVPLEIAVNAENQGYMITKAKRMDHLLFSKPFVSSHHSDLHEPQPTN</sequence>
<dbReference type="Proteomes" id="UP001253595">
    <property type="component" value="Unassembled WGS sequence"/>
</dbReference>
<keyword evidence="9" id="KW-1185">Reference proteome</keyword>
<evidence type="ECO:0000256" key="1">
    <source>
        <dbReference type="ARBA" id="ARBA00022619"/>
    </source>
</evidence>
<dbReference type="CDD" id="cd00641">
    <property type="entry name" value="GTP_cyclohydro2"/>
    <property type="match status" value="1"/>
</dbReference>
<evidence type="ECO:0000256" key="4">
    <source>
        <dbReference type="ARBA" id="ARBA00023134"/>
    </source>
</evidence>
<evidence type="ECO:0000256" key="6">
    <source>
        <dbReference type="HAMAP-Rule" id="MF_00179"/>
    </source>
</evidence>
<comment type="caution">
    <text evidence="8">The sequence shown here is derived from an EMBL/GenBank/DDBJ whole genome shotgun (WGS) entry which is preliminary data.</text>
</comment>
<gene>
    <name evidence="6" type="primary">ribA</name>
    <name evidence="8" type="ORF">J2X05_002237</name>
</gene>
<dbReference type="PANTHER" id="PTHR21327">
    <property type="entry name" value="GTP CYCLOHYDROLASE II-RELATED"/>
    <property type="match status" value="1"/>
</dbReference>
<feature type="binding site" evidence="6">
    <location>
        <position position="68"/>
    </location>
    <ligand>
        <name>Zn(2+)</name>
        <dbReference type="ChEBI" id="CHEBI:29105"/>
        <note>catalytic</note>
    </ligand>
</feature>
<comment type="function">
    <text evidence="6">Catalyzes the conversion of GTP to 2,5-diamino-6-ribosylamino-4(3H)-pyrimidinone 5'-phosphate (DARP), formate and pyrophosphate.</text>
</comment>
<reference evidence="8 9" key="1">
    <citation type="submission" date="2023-07" db="EMBL/GenBank/DDBJ databases">
        <title>Sorghum-associated microbial communities from plants grown in Nebraska, USA.</title>
        <authorList>
            <person name="Schachtman D."/>
        </authorList>
    </citation>
    <scope>NUCLEOTIDE SEQUENCE [LARGE SCALE GENOMIC DNA]</scope>
    <source>
        <strain evidence="8 9">BE190</strain>
    </source>
</reference>
<evidence type="ECO:0000313" key="8">
    <source>
        <dbReference type="EMBL" id="MDR7090215.1"/>
    </source>
</evidence>
<keyword evidence="2 6" id="KW-0547">Nucleotide-binding</keyword>
<dbReference type="HAMAP" id="MF_00179">
    <property type="entry name" value="RibA"/>
    <property type="match status" value="1"/>
</dbReference>
<dbReference type="NCBIfam" id="TIGR00505">
    <property type="entry name" value="ribA"/>
    <property type="match status" value="1"/>
</dbReference>
<dbReference type="RefSeq" id="WP_310072367.1">
    <property type="nucleotide sequence ID" value="NZ_JAVDVX010000003.1"/>
</dbReference>
<evidence type="ECO:0000313" key="9">
    <source>
        <dbReference type="Proteomes" id="UP001253595"/>
    </source>
</evidence>
<keyword evidence="4 6" id="KW-0342">GTP-binding</keyword>
<feature type="binding site" evidence="6">
    <location>
        <position position="152"/>
    </location>
    <ligand>
        <name>GTP</name>
        <dbReference type="ChEBI" id="CHEBI:37565"/>
    </ligand>
</feature>
<evidence type="ECO:0000256" key="3">
    <source>
        <dbReference type="ARBA" id="ARBA00022801"/>
    </source>
</evidence>
<dbReference type="EC" id="3.5.4.25" evidence="6"/>
<feature type="binding site" evidence="6">
    <location>
        <begin position="52"/>
        <end position="56"/>
    </location>
    <ligand>
        <name>GTP</name>
        <dbReference type="ChEBI" id="CHEBI:37565"/>
    </ligand>
</feature>
<comment type="pathway">
    <text evidence="6">Cofactor biosynthesis; riboflavin biosynthesis; 5-amino-6-(D-ribitylamino)uracil from GTP: step 1/4.</text>
</comment>
<dbReference type="InterPro" id="IPR036144">
    <property type="entry name" value="RibA-like_sf"/>
</dbReference>
<evidence type="ECO:0000256" key="5">
    <source>
        <dbReference type="ARBA" id="ARBA00049295"/>
    </source>
</evidence>
<evidence type="ECO:0000259" key="7">
    <source>
        <dbReference type="Pfam" id="PF00925"/>
    </source>
</evidence>
<feature type="binding site" evidence="6">
    <location>
        <position position="157"/>
    </location>
    <ligand>
        <name>GTP</name>
        <dbReference type="ChEBI" id="CHEBI:37565"/>
    </ligand>
</feature>
<feature type="binding site" evidence="6">
    <location>
        <position position="70"/>
    </location>
    <ligand>
        <name>Zn(2+)</name>
        <dbReference type="ChEBI" id="CHEBI:29105"/>
        <note>catalytic</note>
    </ligand>
</feature>
<feature type="binding site" evidence="6">
    <location>
        <position position="57"/>
    </location>
    <ligand>
        <name>Zn(2+)</name>
        <dbReference type="ChEBI" id="CHEBI:29105"/>
        <note>catalytic</note>
    </ligand>
</feature>
<dbReference type="Gene3D" id="3.40.50.10990">
    <property type="entry name" value="GTP cyclohydrolase II"/>
    <property type="match status" value="1"/>
</dbReference>
<keyword evidence="3 6" id="KW-0378">Hydrolase</keyword>
<name>A0ABU1UYH4_9GAMM</name>
<dbReference type="InterPro" id="IPR000926">
    <property type="entry name" value="RibA"/>
</dbReference>
<dbReference type="InterPro" id="IPR032677">
    <property type="entry name" value="GTP_cyclohydro_II"/>
</dbReference>
<feature type="binding site" evidence="6">
    <location>
        <position position="73"/>
    </location>
    <ligand>
        <name>GTP</name>
        <dbReference type="ChEBI" id="CHEBI:37565"/>
    </ligand>
</feature>
<comment type="cofactor">
    <cofactor evidence="6">
        <name>Zn(2+)</name>
        <dbReference type="ChEBI" id="CHEBI:29105"/>
    </cofactor>
    <text evidence="6">Binds 1 zinc ion per subunit.</text>
</comment>